<keyword evidence="3" id="KW-0949">S-adenosyl-L-methionine</keyword>
<dbReference type="InterPro" id="IPR029063">
    <property type="entry name" value="SAM-dependent_MTases_sf"/>
</dbReference>
<dbReference type="Pfam" id="PF01596">
    <property type="entry name" value="Methyltransf_3"/>
    <property type="match status" value="1"/>
</dbReference>
<evidence type="ECO:0000256" key="3">
    <source>
        <dbReference type="ARBA" id="ARBA00022691"/>
    </source>
</evidence>
<dbReference type="STRING" id="376427.SAMN04487954_101399"/>
<evidence type="ECO:0000256" key="2">
    <source>
        <dbReference type="ARBA" id="ARBA00022679"/>
    </source>
</evidence>
<gene>
    <name evidence="4" type="ORF">SAMN04487954_101399</name>
</gene>
<dbReference type="SUPFAM" id="SSF53335">
    <property type="entry name" value="S-adenosyl-L-methionine-dependent methyltransferases"/>
    <property type="match status" value="1"/>
</dbReference>
<protein>
    <submittedName>
        <fullName evidence="4">Predicted O-methyltransferase YrrM</fullName>
    </submittedName>
</protein>
<dbReference type="GO" id="GO:0008171">
    <property type="term" value="F:O-methyltransferase activity"/>
    <property type="evidence" value="ECO:0007669"/>
    <property type="project" value="InterPro"/>
</dbReference>
<accession>A0A1G8NQX7</accession>
<dbReference type="OrthoDB" id="9799672at2"/>
<evidence type="ECO:0000256" key="1">
    <source>
        <dbReference type="ARBA" id="ARBA00022603"/>
    </source>
</evidence>
<dbReference type="EMBL" id="FNES01000001">
    <property type="protein sequence ID" value="SDI82386.1"/>
    <property type="molecule type" value="Genomic_DNA"/>
</dbReference>
<dbReference type="CDD" id="cd02440">
    <property type="entry name" value="AdoMet_MTases"/>
    <property type="match status" value="1"/>
</dbReference>
<dbReference type="InterPro" id="IPR002935">
    <property type="entry name" value="SAM_O-MeTrfase"/>
</dbReference>
<name>A0A1G8NQX7_9GAMM</name>
<dbReference type="GO" id="GO:0032259">
    <property type="term" value="P:methylation"/>
    <property type="evidence" value="ECO:0007669"/>
    <property type="project" value="UniProtKB-KW"/>
</dbReference>
<evidence type="ECO:0000313" key="5">
    <source>
        <dbReference type="Proteomes" id="UP000198525"/>
    </source>
</evidence>
<evidence type="ECO:0000313" key="4">
    <source>
        <dbReference type="EMBL" id="SDI82386.1"/>
    </source>
</evidence>
<keyword evidence="2 4" id="KW-0808">Transferase</keyword>
<dbReference type="Proteomes" id="UP000198525">
    <property type="component" value="Unassembled WGS sequence"/>
</dbReference>
<dbReference type="Gene3D" id="3.40.50.150">
    <property type="entry name" value="Vaccinia Virus protein VP39"/>
    <property type="match status" value="1"/>
</dbReference>
<sequence>MQASDSILENLLSELEALGSRNDAVQTQKDKRYLNITRDTGEFLALLVKAVGATTVLEIGTSNGYSTLWLASAVPDEGQVHTIEHQEAKAREARDNIERAGMASRVTQLVGDVRQALSAVPETVDVIFLDADRSLYLPLADRLFARLKAGGLLVCDNAISLEREIRDFVAWIEANEALTMSLVPVGKGELLVYKEAE</sequence>
<dbReference type="PROSITE" id="PS51682">
    <property type="entry name" value="SAM_OMT_I"/>
    <property type="match status" value="1"/>
</dbReference>
<reference evidence="4 5" key="1">
    <citation type="submission" date="2016-10" db="EMBL/GenBank/DDBJ databases">
        <authorList>
            <person name="de Groot N.N."/>
        </authorList>
    </citation>
    <scope>NUCLEOTIDE SEQUENCE [LARGE SCALE GENOMIC DNA]</scope>
    <source>
        <strain evidence="4 5">CGMCC 1.6133</strain>
    </source>
</reference>
<dbReference type="AlphaFoldDB" id="A0A1G8NQX7"/>
<keyword evidence="1 4" id="KW-0489">Methyltransferase</keyword>
<proteinExistence type="predicted"/>
<dbReference type="PANTHER" id="PTHR43167">
    <property type="entry name" value="PUTATIVE (AFU_ORTHOLOGUE AFUA_6G01830)-RELATED"/>
    <property type="match status" value="1"/>
</dbReference>
<keyword evidence="5" id="KW-1185">Reference proteome</keyword>
<dbReference type="PANTHER" id="PTHR43167:SF1">
    <property type="entry name" value="PUTATIVE (AFU_ORTHOLOGUE AFUA_6G01830)-RELATED"/>
    <property type="match status" value="1"/>
</dbReference>
<organism evidence="4 5">
    <name type="scientific">Billgrantia gudaonensis</name>
    <dbReference type="NCBI Taxonomy" id="376427"/>
    <lineage>
        <taxon>Bacteria</taxon>
        <taxon>Pseudomonadati</taxon>
        <taxon>Pseudomonadota</taxon>
        <taxon>Gammaproteobacteria</taxon>
        <taxon>Oceanospirillales</taxon>
        <taxon>Halomonadaceae</taxon>
        <taxon>Billgrantia</taxon>
    </lineage>
</organism>